<feature type="compositionally biased region" description="Low complexity" evidence="2">
    <location>
        <begin position="177"/>
        <end position="190"/>
    </location>
</feature>
<accession>A0A1N7Q7H6</accession>
<dbReference type="STRING" id="633194.SAMN05421759_1351"/>
<dbReference type="AlphaFoldDB" id="A0A1N7Q7H6"/>
<keyword evidence="6" id="KW-1185">Reference proteome</keyword>
<feature type="compositionally biased region" description="Acidic residues" evidence="2">
    <location>
        <begin position="216"/>
        <end position="243"/>
    </location>
</feature>
<evidence type="ECO:0000313" key="5">
    <source>
        <dbReference type="EMBL" id="SIT18781.1"/>
    </source>
</evidence>
<feature type="chain" id="PRO_5013088717" evidence="3">
    <location>
        <begin position="25"/>
        <end position="637"/>
    </location>
</feature>
<dbReference type="InterPro" id="IPR036737">
    <property type="entry name" value="OmpA-like_sf"/>
</dbReference>
<dbReference type="PANTHER" id="PTHR30329">
    <property type="entry name" value="STATOR ELEMENT OF FLAGELLAR MOTOR COMPLEX"/>
    <property type="match status" value="1"/>
</dbReference>
<feature type="compositionally biased region" description="Low complexity" evidence="2">
    <location>
        <begin position="278"/>
        <end position="290"/>
    </location>
</feature>
<evidence type="ECO:0000256" key="3">
    <source>
        <dbReference type="SAM" id="SignalP"/>
    </source>
</evidence>
<dbReference type="EMBL" id="FTOQ01000035">
    <property type="protein sequence ID" value="SIT18781.1"/>
    <property type="molecule type" value="Genomic_DNA"/>
</dbReference>
<dbReference type="CDD" id="cd07185">
    <property type="entry name" value="OmpA_C-like"/>
    <property type="match status" value="1"/>
</dbReference>
<feature type="compositionally biased region" description="Low complexity" evidence="2">
    <location>
        <begin position="121"/>
        <end position="145"/>
    </location>
</feature>
<proteinExistence type="predicted"/>
<feature type="region of interest" description="Disordered" evidence="2">
    <location>
        <begin position="76"/>
        <end position="341"/>
    </location>
</feature>
<organism evidence="5 6">
    <name type="scientific">Roseivivax lentus</name>
    <dbReference type="NCBI Taxonomy" id="633194"/>
    <lineage>
        <taxon>Bacteria</taxon>
        <taxon>Pseudomonadati</taxon>
        <taxon>Pseudomonadota</taxon>
        <taxon>Alphaproteobacteria</taxon>
        <taxon>Rhodobacterales</taxon>
        <taxon>Roseobacteraceae</taxon>
        <taxon>Roseivivax</taxon>
    </lineage>
</organism>
<dbReference type="RefSeq" id="WP_076451397.1">
    <property type="nucleotide sequence ID" value="NZ_FTOQ01000035.1"/>
</dbReference>
<dbReference type="PANTHER" id="PTHR30329:SF21">
    <property type="entry name" value="LIPOPROTEIN YIAD-RELATED"/>
    <property type="match status" value="1"/>
</dbReference>
<dbReference type="GO" id="GO:0016020">
    <property type="term" value="C:membrane"/>
    <property type="evidence" value="ECO:0007669"/>
    <property type="project" value="UniProtKB-UniRule"/>
</dbReference>
<sequence>MKTGILKTTTALALVASLTNPALSQTSLELGGMDPAAALELVLEERAAAEAAGNSERVEELDAMIEDLTAQVNLSSNSAAEEEVTPQAEAEAALEAEAEAEAEAEPEGEAEVEAEPEDAADSAVEASEPAESAAPAEESAPADPDAAAEEVTASEEQGSPSAEAEPATETDAEIEAAPEATAEETSNPAPVSEDDAMEDGEPVTESTTVAAREPEAETEAEVETATETEAETEAETDTEAEVESETKGESEVSAEPVSDVVESDPQAQADAIAEEDATASAAAADTADASGEGNEPEVVEETVTQETARSSSEEFETSIVEGDAAAQRQENEDEDDDNDRQDEVFRGAGAALLGLGVLAIGDILRPDESVVSNTGDRLVVERDGQLRVLRNDDALLRQPGSNLTTYRFDDGSTRTVVVREDGSEIETIRARDGRVLRRTRTLPSGESYVLFDDTQTSQSVTISELPEPSSRNVTNFHDTDEDALAAALSRLEGEPLGRTFSLNQVRNIDQVRKLMPEINVDTVNFESGSAVIRAEEAEELQALGRAIRQLIAENPSEVFLIEGHTDAVGRASYNLALSDRRAESVALALTEYFDVPPENMVIQGYGESDLLVRTQYDERANRRAAVRRITPLLQAAK</sequence>
<feature type="compositionally biased region" description="Acidic residues" evidence="2">
    <location>
        <begin position="331"/>
        <end position="340"/>
    </location>
</feature>
<feature type="compositionally biased region" description="Acidic residues" evidence="2">
    <location>
        <begin position="192"/>
        <end position="202"/>
    </location>
</feature>
<evidence type="ECO:0000259" key="4">
    <source>
        <dbReference type="PROSITE" id="PS51123"/>
    </source>
</evidence>
<name>A0A1N7Q7H6_9RHOB</name>
<keyword evidence="3" id="KW-0732">Signal</keyword>
<evidence type="ECO:0000256" key="1">
    <source>
        <dbReference type="PROSITE-ProRule" id="PRU00473"/>
    </source>
</evidence>
<feature type="signal peptide" evidence="3">
    <location>
        <begin position="1"/>
        <end position="24"/>
    </location>
</feature>
<feature type="compositionally biased region" description="Acidic residues" evidence="2">
    <location>
        <begin position="92"/>
        <end position="120"/>
    </location>
</feature>
<dbReference type="Proteomes" id="UP000186684">
    <property type="component" value="Unassembled WGS sequence"/>
</dbReference>
<dbReference type="Pfam" id="PF00691">
    <property type="entry name" value="OmpA"/>
    <property type="match status" value="1"/>
</dbReference>
<dbReference type="Gene3D" id="3.30.1330.60">
    <property type="entry name" value="OmpA-like domain"/>
    <property type="match status" value="1"/>
</dbReference>
<dbReference type="InterPro" id="IPR050330">
    <property type="entry name" value="Bact_OuterMem_StrucFunc"/>
</dbReference>
<gene>
    <name evidence="5" type="ORF">SAMN05421759_1351</name>
</gene>
<reference evidence="6" key="1">
    <citation type="submission" date="2017-01" db="EMBL/GenBank/DDBJ databases">
        <authorList>
            <person name="Varghese N."/>
            <person name="Submissions S."/>
        </authorList>
    </citation>
    <scope>NUCLEOTIDE SEQUENCE [LARGE SCALE GENOMIC DNA]</scope>
    <source>
        <strain evidence="6">DSM 29430</strain>
    </source>
</reference>
<dbReference type="InterPro" id="IPR006665">
    <property type="entry name" value="OmpA-like"/>
</dbReference>
<dbReference type="PROSITE" id="PS51123">
    <property type="entry name" value="OMPA_2"/>
    <property type="match status" value="1"/>
</dbReference>
<dbReference type="OrthoDB" id="9792021at2"/>
<evidence type="ECO:0000313" key="6">
    <source>
        <dbReference type="Proteomes" id="UP000186684"/>
    </source>
</evidence>
<dbReference type="SUPFAM" id="SSF103088">
    <property type="entry name" value="OmpA-like"/>
    <property type="match status" value="1"/>
</dbReference>
<feature type="domain" description="OmpA-like" evidence="4">
    <location>
        <begin position="512"/>
        <end position="637"/>
    </location>
</feature>
<protein>
    <submittedName>
        <fullName evidence="5">OmpA family protein</fullName>
    </submittedName>
</protein>
<evidence type="ECO:0000256" key="2">
    <source>
        <dbReference type="SAM" id="MobiDB-lite"/>
    </source>
</evidence>
<feature type="compositionally biased region" description="Acidic residues" evidence="2">
    <location>
        <begin position="166"/>
        <end position="176"/>
    </location>
</feature>
<keyword evidence="1" id="KW-0472">Membrane</keyword>